<evidence type="ECO:0000256" key="3">
    <source>
        <dbReference type="ARBA" id="ARBA00022833"/>
    </source>
</evidence>
<dbReference type="SMART" id="SM00744">
    <property type="entry name" value="RINGv"/>
    <property type="match status" value="1"/>
</dbReference>
<dbReference type="CDD" id="cd16495">
    <property type="entry name" value="RING_CH-C4HC3_MARCH"/>
    <property type="match status" value="1"/>
</dbReference>
<evidence type="ECO:0000256" key="2">
    <source>
        <dbReference type="ARBA" id="ARBA00022771"/>
    </source>
</evidence>
<dbReference type="GO" id="GO:0008270">
    <property type="term" value="F:zinc ion binding"/>
    <property type="evidence" value="ECO:0007669"/>
    <property type="project" value="UniProtKB-KW"/>
</dbReference>
<dbReference type="InterPro" id="IPR011016">
    <property type="entry name" value="Znf_RING-CH"/>
</dbReference>
<evidence type="ECO:0000256" key="1">
    <source>
        <dbReference type="ARBA" id="ARBA00022723"/>
    </source>
</evidence>
<dbReference type="SUPFAM" id="SSF57850">
    <property type="entry name" value="RING/U-box"/>
    <property type="match status" value="1"/>
</dbReference>
<name>A0AAD8U497_LOLMU</name>
<dbReference type="PROSITE" id="PS51292">
    <property type="entry name" value="ZF_RING_CH"/>
    <property type="match status" value="1"/>
</dbReference>
<feature type="domain" description="RING-CH-type" evidence="6">
    <location>
        <begin position="193"/>
        <end position="255"/>
    </location>
</feature>
<protein>
    <recommendedName>
        <fullName evidence="6">RING-CH-type domain-containing protein</fullName>
    </recommendedName>
</protein>
<reference evidence="7" key="1">
    <citation type="submission" date="2023-07" db="EMBL/GenBank/DDBJ databases">
        <title>A chromosome-level genome assembly of Lolium multiflorum.</title>
        <authorList>
            <person name="Chen Y."/>
            <person name="Copetti D."/>
            <person name="Kolliker R."/>
            <person name="Studer B."/>
        </authorList>
    </citation>
    <scope>NUCLEOTIDE SEQUENCE</scope>
    <source>
        <strain evidence="7">02402/16</strain>
        <tissue evidence="7">Leaf</tissue>
    </source>
</reference>
<dbReference type="AlphaFoldDB" id="A0AAD8U497"/>
<comment type="caution">
    <text evidence="7">The sequence shown here is derived from an EMBL/GenBank/DDBJ whole genome shotgun (WGS) entry which is preliminary data.</text>
</comment>
<evidence type="ECO:0000256" key="5">
    <source>
        <dbReference type="SAM" id="Phobius"/>
    </source>
</evidence>
<evidence type="ECO:0000259" key="6">
    <source>
        <dbReference type="PROSITE" id="PS51292"/>
    </source>
</evidence>
<dbReference type="EMBL" id="JAUUTY010000001">
    <property type="protein sequence ID" value="KAK1697380.1"/>
    <property type="molecule type" value="Genomic_DNA"/>
</dbReference>
<feature type="region of interest" description="Disordered" evidence="4">
    <location>
        <begin position="123"/>
        <end position="194"/>
    </location>
</feature>
<evidence type="ECO:0000313" key="8">
    <source>
        <dbReference type="Proteomes" id="UP001231189"/>
    </source>
</evidence>
<dbReference type="Gene3D" id="3.30.40.10">
    <property type="entry name" value="Zinc/RING finger domain, C3HC4 (zinc finger)"/>
    <property type="match status" value="1"/>
</dbReference>
<dbReference type="InterPro" id="IPR013083">
    <property type="entry name" value="Znf_RING/FYVE/PHD"/>
</dbReference>
<keyword evidence="5" id="KW-0472">Membrane</keyword>
<organism evidence="7 8">
    <name type="scientific">Lolium multiflorum</name>
    <name type="common">Italian ryegrass</name>
    <name type="synonym">Lolium perenne subsp. multiflorum</name>
    <dbReference type="NCBI Taxonomy" id="4521"/>
    <lineage>
        <taxon>Eukaryota</taxon>
        <taxon>Viridiplantae</taxon>
        <taxon>Streptophyta</taxon>
        <taxon>Embryophyta</taxon>
        <taxon>Tracheophyta</taxon>
        <taxon>Spermatophyta</taxon>
        <taxon>Magnoliopsida</taxon>
        <taxon>Liliopsida</taxon>
        <taxon>Poales</taxon>
        <taxon>Poaceae</taxon>
        <taxon>BOP clade</taxon>
        <taxon>Pooideae</taxon>
        <taxon>Poodae</taxon>
        <taxon>Poeae</taxon>
        <taxon>Poeae Chloroplast Group 2 (Poeae type)</taxon>
        <taxon>Loliodinae</taxon>
        <taxon>Loliinae</taxon>
        <taxon>Lolium</taxon>
    </lineage>
</organism>
<keyword evidence="8" id="KW-1185">Reference proteome</keyword>
<dbReference type="PANTHER" id="PTHR46158:SF21">
    <property type="entry name" value="OS06G0340200 PROTEIN"/>
    <property type="match status" value="1"/>
</dbReference>
<dbReference type="Pfam" id="PF12906">
    <property type="entry name" value="RINGv"/>
    <property type="match status" value="1"/>
</dbReference>
<dbReference type="Proteomes" id="UP001231189">
    <property type="component" value="Unassembled WGS sequence"/>
</dbReference>
<keyword evidence="2" id="KW-0863">Zinc-finger</keyword>
<keyword evidence="1" id="KW-0479">Metal-binding</keyword>
<evidence type="ECO:0000313" key="7">
    <source>
        <dbReference type="EMBL" id="KAK1697380.1"/>
    </source>
</evidence>
<accession>A0AAD8U497</accession>
<proteinExistence type="predicted"/>
<feature type="transmembrane region" description="Helical" evidence="5">
    <location>
        <begin position="353"/>
        <end position="372"/>
    </location>
</feature>
<feature type="transmembrane region" description="Helical" evidence="5">
    <location>
        <begin position="378"/>
        <end position="401"/>
    </location>
</feature>
<keyword evidence="5" id="KW-1133">Transmembrane helix</keyword>
<gene>
    <name evidence="7" type="ORF">QYE76_014077</name>
</gene>
<keyword evidence="3" id="KW-0862">Zinc</keyword>
<keyword evidence="5" id="KW-0812">Transmembrane</keyword>
<sequence length="424" mass="46258">MEGKALLLATSHLFAMAQHTQQENTSGPMLTEEEEEEHHRGDRPLLPVYAQEKQDAKPSPLPVKSGSMRSKSRIEEEASGSCSVRSLSFSKLFSFRVATSTTAMDIDHLAAAEDASAEQLKQQQLKPVCRSQSMPMTSIRRFPQSHRKRVADSSSLPRFRVSSMPVPALESSPSDSAEAQEGAEGSKQEDEEEVGEEEAVCRICMVALGEGGNVLKLECRCKGELALAHRDCALKWFGIKGNANCDVCGHDVLNLPVTLRRVRNNAPPPLPPSPASAAAATPLGSGSGFMGVWRHRTAILVVVSMLAYFCFLEQLLVGDHGTAALAISLPFAGVLGLFSSLTTSKMVSSRRYVWIYSAVQFLFVVLFTHLFYRYVQLQAVIAIILSTFAGFGVAICANAVLLQIIRWRARRVPTPPSDLQMAQP</sequence>
<feature type="transmembrane region" description="Helical" evidence="5">
    <location>
        <begin position="298"/>
        <end position="317"/>
    </location>
</feature>
<evidence type="ECO:0000256" key="4">
    <source>
        <dbReference type="SAM" id="MobiDB-lite"/>
    </source>
</evidence>
<feature type="compositionally biased region" description="Polar residues" evidence="4">
    <location>
        <begin position="123"/>
        <end position="136"/>
    </location>
</feature>
<feature type="region of interest" description="Disordered" evidence="4">
    <location>
        <begin position="20"/>
        <end position="80"/>
    </location>
</feature>
<dbReference type="PANTHER" id="PTHR46158">
    <property type="entry name" value="OS02G0165000 PROTEIN"/>
    <property type="match status" value="1"/>
</dbReference>
<feature type="transmembrane region" description="Helical" evidence="5">
    <location>
        <begin position="323"/>
        <end position="341"/>
    </location>
</feature>